<dbReference type="PANTHER" id="PTHR40940">
    <property type="entry name" value="PROTEIN BATD-RELATED"/>
    <property type="match status" value="1"/>
</dbReference>
<feature type="chain" id="PRO_5006065511" description="Oxygen tolerance" evidence="1">
    <location>
        <begin position="18"/>
        <end position="409"/>
    </location>
</feature>
<gene>
    <name evidence="2" type="ORF">RUE5091_01454</name>
</gene>
<dbReference type="Proteomes" id="UP000051260">
    <property type="component" value="Unassembled WGS sequence"/>
</dbReference>
<evidence type="ECO:0008006" key="4">
    <source>
        <dbReference type="Google" id="ProtNLM"/>
    </source>
</evidence>
<protein>
    <recommendedName>
        <fullName evidence="4">Oxygen tolerance</fullName>
    </recommendedName>
</protein>
<proteinExistence type="predicted"/>
<sequence length="409" mass="44742">MRRLLTLLLLLPCAALSQGTATIQPQITVEAPTEDVIVGQSAMVRIKVLVPTFMPSPPVFPSLEQENLLVRLPERASGPVSESVSGETWSGVQRSYRVYPLVAGQIDLGIADMTVTFADPETNTPTQVSAQLSPITINAVVPEGAASLNPLIIATGFELDQEIEGATEMQAGDAITRRLTARITGTSPILVPELIPENQDTLLRSYPKEPRLTETEDRGTLSGQRTDEVVYLAQGGGQTQLPPVSIQWYNLTTNAVETVEVPGVDLALTAPKTDPLTTDKLIEYAFWAGLAAFVTWAFMRWGTPRFRQWKDARRQAFQASPEYALTQLRHALQAHDLSGTYSALEIWKLRCSDPQGYKALEEQLERIGAARYSSETIQVTSDWSAAISTLNGLKGAHQDRTQPLPPLNP</sequence>
<name>A0A0P1IQJ5_9RHOB</name>
<organism evidence="2 3">
    <name type="scientific">Ruegeria denitrificans</name>
    <dbReference type="NCBI Taxonomy" id="1715692"/>
    <lineage>
        <taxon>Bacteria</taxon>
        <taxon>Pseudomonadati</taxon>
        <taxon>Pseudomonadota</taxon>
        <taxon>Alphaproteobacteria</taxon>
        <taxon>Rhodobacterales</taxon>
        <taxon>Roseobacteraceae</taxon>
        <taxon>Ruegeria</taxon>
    </lineage>
</organism>
<reference evidence="3" key="1">
    <citation type="submission" date="2015-09" db="EMBL/GenBank/DDBJ databases">
        <authorList>
            <person name="Rodrigo-Torres L."/>
            <person name="Arahal D.R."/>
        </authorList>
    </citation>
    <scope>NUCLEOTIDE SEQUENCE [LARGE SCALE GENOMIC DNA]</scope>
    <source>
        <strain evidence="3">CECT 5091</strain>
    </source>
</reference>
<evidence type="ECO:0000313" key="2">
    <source>
        <dbReference type="EMBL" id="CUJ94746.1"/>
    </source>
</evidence>
<dbReference type="RefSeq" id="WP_058281209.1">
    <property type="nucleotide sequence ID" value="NZ_CYUD01000004.1"/>
</dbReference>
<dbReference type="AlphaFoldDB" id="A0A0P1IQJ5"/>
<dbReference type="EMBL" id="CYUD01000004">
    <property type="protein sequence ID" value="CUJ94746.1"/>
    <property type="molecule type" value="Genomic_DNA"/>
</dbReference>
<feature type="signal peptide" evidence="1">
    <location>
        <begin position="1"/>
        <end position="17"/>
    </location>
</feature>
<evidence type="ECO:0000256" key="1">
    <source>
        <dbReference type="SAM" id="SignalP"/>
    </source>
</evidence>
<evidence type="ECO:0000313" key="3">
    <source>
        <dbReference type="Proteomes" id="UP000051260"/>
    </source>
</evidence>
<keyword evidence="3" id="KW-1185">Reference proteome</keyword>
<dbReference type="PANTHER" id="PTHR40940:SF1">
    <property type="entry name" value="PROTEIN BATD"/>
    <property type="match status" value="1"/>
</dbReference>
<accession>A0A0P1IQJ5</accession>
<dbReference type="InterPro" id="IPR025738">
    <property type="entry name" value="BatD"/>
</dbReference>
<keyword evidence="1" id="KW-0732">Signal</keyword>
<dbReference type="STRING" id="1715692.RUE5091_01454"/>
<dbReference type="OrthoDB" id="7699970at2"/>